<dbReference type="EMBL" id="WNWS01000155">
    <property type="protein sequence ID" value="KAE9977372.1"/>
    <property type="molecule type" value="Genomic_DNA"/>
</dbReference>
<dbReference type="Proteomes" id="UP000447873">
    <property type="component" value="Unassembled WGS sequence"/>
</dbReference>
<name>A0A8H3UUC4_VENIN</name>
<organism evidence="7 8">
    <name type="scientific">Venturia inaequalis</name>
    <name type="common">Apple scab fungus</name>
    <dbReference type="NCBI Taxonomy" id="5025"/>
    <lineage>
        <taxon>Eukaryota</taxon>
        <taxon>Fungi</taxon>
        <taxon>Dikarya</taxon>
        <taxon>Ascomycota</taxon>
        <taxon>Pezizomycotina</taxon>
        <taxon>Dothideomycetes</taxon>
        <taxon>Pleosporomycetidae</taxon>
        <taxon>Venturiales</taxon>
        <taxon>Venturiaceae</taxon>
        <taxon>Venturia</taxon>
    </lineage>
</organism>
<evidence type="ECO:0000256" key="4">
    <source>
        <dbReference type="PIRSR" id="PIRSR617939-2"/>
    </source>
</evidence>
<evidence type="ECO:0000256" key="2">
    <source>
        <dbReference type="ARBA" id="ARBA00023239"/>
    </source>
</evidence>
<protein>
    <recommendedName>
        <fullName evidence="1">gamma-glutamylcyclotransferase</fullName>
        <ecNumber evidence="1">4.3.2.9</ecNumber>
    </recommendedName>
</protein>
<keyword evidence="6" id="KW-0812">Transmembrane</keyword>
<evidence type="ECO:0000256" key="5">
    <source>
        <dbReference type="SAM" id="MobiDB-lite"/>
    </source>
</evidence>
<dbReference type="InterPro" id="IPR017939">
    <property type="entry name" value="G-Glutamylcylcotransferase"/>
</dbReference>
<dbReference type="Gene3D" id="3.10.490.10">
    <property type="entry name" value="Gamma-glutamyl cyclotransferase-like"/>
    <property type="match status" value="1"/>
</dbReference>
<feature type="binding site" evidence="4">
    <location>
        <begin position="95"/>
        <end position="100"/>
    </location>
    <ligand>
        <name>substrate</name>
    </ligand>
</feature>
<gene>
    <name evidence="7" type="ORF">EG328_002104</name>
</gene>
<dbReference type="EC" id="4.3.2.9" evidence="1"/>
<dbReference type="PANTHER" id="PTHR12935:SF0">
    <property type="entry name" value="GAMMA-GLUTAMYLCYCLOTRANSFERASE"/>
    <property type="match status" value="1"/>
</dbReference>
<evidence type="ECO:0000256" key="3">
    <source>
        <dbReference type="PIRSR" id="PIRSR617939-1"/>
    </source>
</evidence>
<reference evidence="7 8" key="1">
    <citation type="submission" date="2018-12" db="EMBL/GenBank/DDBJ databases">
        <title>Venturia inaequalis Genome Resource.</title>
        <authorList>
            <person name="Lichtner F.J."/>
        </authorList>
    </citation>
    <scope>NUCLEOTIDE SEQUENCE [LARGE SCALE GENOMIC DNA]</scope>
    <source>
        <strain evidence="7 8">120213</strain>
    </source>
</reference>
<dbReference type="PROSITE" id="PS51257">
    <property type="entry name" value="PROKAR_LIPOPROTEIN"/>
    <property type="match status" value="1"/>
</dbReference>
<feature type="active site" description="Proton acceptor" evidence="3">
    <location>
        <position position="187"/>
    </location>
</feature>
<feature type="region of interest" description="Disordered" evidence="5">
    <location>
        <begin position="1"/>
        <end position="22"/>
    </location>
</feature>
<feature type="transmembrane region" description="Helical" evidence="6">
    <location>
        <begin position="294"/>
        <end position="313"/>
    </location>
</feature>
<comment type="caution">
    <text evidence="7">The sequence shown here is derived from an EMBL/GenBank/DDBJ whole genome shotgun (WGS) entry which is preliminary data.</text>
</comment>
<keyword evidence="6" id="KW-0472">Membrane</keyword>
<feature type="binding site" evidence="4">
    <location>
        <position position="258"/>
    </location>
    <ligand>
        <name>substrate</name>
    </ligand>
</feature>
<evidence type="ECO:0000313" key="7">
    <source>
        <dbReference type="EMBL" id="KAE9977372.1"/>
    </source>
</evidence>
<dbReference type="AlphaFoldDB" id="A0A8H3UUC4"/>
<dbReference type="GO" id="GO:0003839">
    <property type="term" value="F:gamma-glutamylcyclotransferase activity"/>
    <property type="evidence" value="ECO:0007669"/>
    <property type="project" value="UniProtKB-EC"/>
</dbReference>
<evidence type="ECO:0000256" key="1">
    <source>
        <dbReference type="ARBA" id="ARBA00012346"/>
    </source>
</evidence>
<dbReference type="PANTHER" id="PTHR12935">
    <property type="entry name" value="GAMMA-GLUTAMYLCYCLOTRANSFERASE"/>
    <property type="match status" value="1"/>
</dbReference>
<evidence type="ECO:0000313" key="8">
    <source>
        <dbReference type="Proteomes" id="UP000447873"/>
    </source>
</evidence>
<proteinExistence type="predicted"/>
<keyword evidence="6" id="KW-1133">Transmembrane helix</keyword>
<keyword evidence="2" id="KW-0456">Lyase</keyword>
<feature type="region of interest" description="Disordered" evidence="5">
    <location>
        <begin position="46"/>
        <end position="66"/>
    </location>
</feature>
<sequence>MEKPQAIDAPHPAFRAMSSEPDLPLSQQLASSSACMLRRVFQLRSPKNEVASARPKPSVLPPTSPERLEASLNDHAFESASDLSDAKEKHQTVLYLAYGSNLCYQTFQGRRGIKPISQMNVVVPDLRMTFDLPGIAYVDPCFANSAVRDPTNPPPKSKYNKDKWKKGMVGVVYEVTPSDYAHIIATEGGGASYQDILVSCHPLEDGVDIVPEAPVTPAFKAHTLFAPALPPSAPGKQLSSDGRLQRPDPSYAQASARYLKLLTVGADEHDIPQEYKNYLHDLQPYTITSQKQRLGQYIFLSLYGPFILLILAIGKMVQDKKGRAPKWYAELMQGIFASAWRTYDGFFKPLFGDGERTQEKRKHKHLTDGLGDEEEAMIKQRAE</sequence>
<accession>A0A8H3UUC4</accession>
<evidence type="ECO:0000256" key="6">
    <source>
        <dbReference type="SAM" id="Phobius"/>
    </source>
</evidence>